<dbReference type="EMBL" id="QLNQ01000018">
    <property type="protein sequence ID" value="RCK66035.1"/>
    <property type="molecule type" value="Genomic_DNA"/>
</dbReference>
<protein>
    <recommendedName>
        <fullName evidence="4">Exocyst complex protein EXO70</fullName>
    </recommendedName>
</protein>
<dbReference type="Gene3D" id="1.20.1280.170">
    <property type="entry name" value="Exocyst complex component Exo70"/>
    <property type="match status" value="1"/>
</dbReference>
<dbReference type="GO" id="GO:0015031">
    <property type="term" value="P:protein transport"/>
    <property type="evidence" value="ECO:0007669"/>
    <property type="project" value="UniProtKB-KW"/>
</dbReference>
<evidence type="ECO:0000313" key="7">
    <source>
        <dbReference type="Proteomes" id="UP000253472"/>
    </source>
</evidence>
<comment type="subcellular location">
    <subcellularLocation>
        <location evidence="4">Bud</location>
    </subcellularLocation>
    <subcellularLocation>
        <location evidence="4">Bud neck</location>
    </subcellularLocation>
</comment>
<reference evidence="6 7" key="1">
    <citation type="submission" date="2018-06" db="EMBL/GenBank/DDBJ databases">
        <title>Whole genome sequencing of Candida tropicalis (genome annotated by CSBL at Korea University).</title>
        <authorList>
            <person name="Ahn J."/>
        </authorList>
    </citation>
    <scope>NUCLEOTIDE SEQUENCE [LARGE SCALE GENOMIC DNA]</scope>
    <source>
        <strain evidence="6 7">ATCC 20962</strain>
    </source>
</reference>
<sequence>MLYEVDVDEADIDVLDKNLRQSKELFESIDKSLYNISNKSRKASTTIKPVLTQVNKLTKSKDDVEKGLALLKDVSASAEKINNFENTLNSPVDSIGIVRYMNTLNQSKTMFNNVKPKFKQFKGILYNFEQLNDRSERKIHEYFQALIRQDGNKLVEKKEEIKMIFKYFQEQGNDEYVNRLYVRARGAKLLQVLKPYEQSTQAIARESNRPYEKGSNGITQYTDLMITEIGQEVALLRTCNLPIGFITKIIEEQIYKYNEIIMRYNQTFSSPNVIIDNIILILEILDNLNKFKYHLHKNGINNPEFNKTMGIFVQQNSVIFEEFILAISKRFNNLPKFTENSTQEVIVEIMSKLRKISEYKTGLIELIRNHQLGDWVKAAPFAKVFSSVIINPNVDTSTPDFLLSSYYSDVIDDIMVSIELGLKTDQTMKKSTQGFILVKNLFMLESIVNRSQDLFNSLGPMGMERIGKLKNRFLKLFLEDWNHASFIIIRDMTNIVSQLAIAGSSNTTSGTGGGPVSNLSNKEREQVKELFKNFNESFEQALATYSRYNFGDVGLKQYLGNEVKKLVMNAYFKLYDKYGTSDFTKNRAKYVKYDKVEFEKLLNDRL</sequence>
<keyword evidence="3 4" id="KW-0268">Exocytosis</keyword>
<dbReference type="PANTHER" id="PTHR12542">
    <property type="entry name" value="EXOCYST COMPLEX PROTEIN EXO70"/>
    <property type="match status" value="1"/>
</dbReference>
<dbReference type="AlphaFoldDB" id="A0A367YJG5"/>
<feature type="domain" description="Exocyst complex subunit Exo70 C-terminal" evidence="5">
    <location>
        <begin position="217"/>
        <end position="604"/>
    </location>
</feature>
<keyword evidence="2 4" id="KW-0813">Transport</keyword>
<dbReference type="GO" id="GO:0005935">
    <property type="term" value="C:cellular bud neck"/>
    <property type="evidence" value="ECO:0007669"/>
    <property type="project" value="UniProtKB-SubCell"/>
</dbReference>
<dbReference type="Gene3D" id="1.20.58.1150">
    <property type="match status" value="1"/>
</dbReference>
<name>A0A367YJG5_9ASCO</name>
<dbReference type="PANTHER" id="PTHR12542:SF41">
    <property type="entry name" value="EXOCYST COMPLEX COMPONENT 7"/>
    <property type="match status" value="1"/>
</dbReference>
<dbReference type="GO" id="GO:0006887">
    <property type="term" value="P:exocytosis"/>
    <property type="evidence" value="ECO:0007669"/>
    <property type="project" value="UniProtKB-KW"/>
</dbReference>
<dbReference type="Pfam" id="PF20669">
    <property type="entry name" value="Exo70_N"/>
    <property type="match status" value="1"/>
</dbReference>
<organism evidence="6 7">
    <name type="scientific">Candida viswanathii</name>
    <dbReference type="NCBI Taxonomy" id="5486"/>
    <lineage>
        <taxon>Eukaryota</taxon>
        <taxon>Fungi</taxon>
        <taxon>Dikarya</taxon>
        <taxon>Ascomycota</taxon>
        <taxon>Saccharomycotina</taxon>
        <taxon>Pichiomycetes</taxon>
        <taxon>Debaryomycetaceae</taxon>
        <taxon>Candida/Lodderomyces clade</taxon>
        <taxon>Candida</taxon>
    </lineage>
</organism>
<dbReference type="Pfam" id="PF03081">
    <property type="entry name" value="Exo70_C"/>
    <property type="match status" value="1"/>
</dbReference>
<evidence type="ECO:0000313" key="6">
    <source>
        <dbReference type="EMBL" id="RCK66035.1"/>
    </source>
</evidence>
<accession>A0A367YJG5</accession>
<dbReference type="Gene3D" id="1.20.1310.30">
    <property type="match status" value="1"/>
</dbReference>
<dbReference type="STRING" id="5486.A0A367YJG5"/>
<proteinExistence type="inferred from homology"/>
<dbReference type="SUPFAM" id="SSF74788">
    <property type="entry name" value="Cullin repeat-like"/>
    <property type="match status" value="1"/>
</dbReference>
<evidence type="ECO:0000256" key="4">
    <source>
        <dbReference type="RuleBase" id="RU365026"/>
    </source>
</evidence>
<comment type="similarity">
    <text evidence="1 4">Belongs to the EXO70 family.</text>
</comment>
<evidence type="ECO:0000256" key="1">
    <source>
        <dbReference type="ARBA" id="ARBA00006756"/>
    </source>
</evidence>
<comment type="function">
    <text evidence="4">Involved in the secretory pathway as part of the exocyst complex which tethers secretory vesicles to the sites of exocytosis. Also plays a role in the assembly of the exocyst.</text>
</comment>
<keyword evidence="4" id="KW-0653">Protein transport</keyword>
<dbReference type="GO" id="GO:0000145">
    <property type="term" value="C:exocyst"/>
    <property type="evidence" value="ECO:0007669"/>
    <property type="project" value="InterPro"/>
</dbReference>
<dbReference type="InterPro" id="IPR004140">
    <property type="entry name" value="Exo70"/>
</dbReference>
<evidence type="ECO:0000259" key="5">
    <source>
        <dbReference type="Pfam" id="PF03081"/>
    </source>
</evidence>
<gene>
    <name evidence="6" type="primary">EXO70</name>
    <name evidence="6" type="ORF">Cantr_01710</name>
</gene>
<evidence type="ECO:0000256" key="2">
    <source>
        <dbReference type="ARBA" id="ARBA00022448"/>
    </source>
</evidence>
<dbReference type="GO" id="GO:0005546">
    <property type="term" value="F:phosphatidylinositol-4,5-bisphosphate binding"/>
    <property type="evidence" value="ECO:0007669"/>
    <property type="project" value="InterPro"/>
</dbReference>
<dbReference type="Proteomes" id="UP000253472">
    <property type="component" value="Unassembled WGS sequence"/>
</dbReference>
<dbReference type="InterPro" id="IPR016159">
    <property type="entry name" value="Cullin_repeat-like_dom_sf"/>
</dbReference>
<dbReference type="OrthoDB" id="1922221at2759"/>
<dbReference type="Gene3D" id="1.10.357.60">
    <property type="match status" value="1"/>
</dbReference>
<keyword evidence="7" id="KW-1185">Reference proteome</keyword>
<comment type="caution">
    <text evidence="6">The sequence shown here is derived from an EMBL/GenBank/DDBJ whole genome shotgun (WGS) entry which is preliminary data.</text>
</comment>
<dbReference type="InterPro" id="IPR046364">
    <property type="entry name" value="Exo70_C"/>
</dbReference>
<evidence type="ECO:0000256" key="3">
    <source>
        <dbReference type="ARBA" id="ARBA00022483"/>
    </source>
</evidence>